<dbReference type="AlphaFoldDB" id="A0AA90SFB4"/>
<name>A0AA90SFB4_9ACTN</name>
<dbReference type="RefSeq" id="WP_220656307.1">
    <property type="nucleotide sequence ID" value="NZ_CBCSFC010000023.1"/>
</dbReference>
<feature type="transmembrane region" description="Helical" evidence="1">
    <location>
        <begin position="73"/>
        <end position="93"/>
    </location>
</feature>
<protein>
    <submittedName>
        <fullName evidence="3">DUF418 domain-containing protein</fullName>
    </submittedName>
</protein>
<feature type="transmembrane region" description="Helical" evidence="1">
    <location>
        <begin position="240"/>
        <end position="259"/>
    </location>
</feature>
<dbReference type="Pfam" id="PF04235">
    <property type="entry name" value="DUF418"/>
    <property type="match status" value="1"/>
</dbReference>
<dbReference type="InterPro" id="IPR052529">
    <property type="entry name" value="Bact_Transport_Assoc"/>
</dbReference>
<evidence type="ECO:0000313" key="4">
    <source>
        <dbReference type="Proteomes" id="UP001178281"/>
    </source>
</evidence>
<feature type="transmembrane region" description="Helical" evidence="1">
    <location>
        <begin position="121"/>
        <end position="139"/>
    </location>
</feature>
<evidence type="ECO:0000256" key="1">
    <source>
        <dbReference type="SAM" id="Phobius"/>
    </source>
</evidence>
<feature type="transmembrane region" description="Helical" evidence="1">
    <location>
        <begin position="42"/>
        <end position="61"/>
    </location>
</feature>
<proteinExistence type="predicted"/>
<dbReference type="InterPro" id="IPR007349">
    <property type="entry name" value="DUF418"/>
</dbReference>
<dbReference type="PANTHER" id="PTHR30590:SF2">
    <property type="entry name" value="INNER MEMBRANE PROTEIN"/>
    <property type="match status" value="1"/>
</dbReference>
<keyword evidence="1" id="KW-0812">Transmembrane</keyword>
<comment type="caution">
    <text evidence="3">The sequence shown here is derived from an EMBL/GenBank/DDBJ whole genome shotgun (WGS) entry which is preliminary data.</text>
</comment>
<organism evidence="3 4">
    <name type="scientific">Tsukamurella strandjordii</name>
    <dbReference type="NCBI Taxonomy" id="147577"/>
    <lineage>
        <taxon>Bacteria</taxon>
        <taxon>Bacillati</taxon>
        <taxon>Actinomycetota</taxon>
        <taxon>Actinomycetes</taxon>
        <taxon>Mycobacteriales</taxon>
        <taxon>Tsukamurellaceae</taxon>
        <taxon>Tsukamurella</taxon>
    </lineage>
</organism>
<keyword evidence="1" id="KW-1133">Transmembrane helix</keyword>
<keyword evidence="1" id="KW-0472">Membrane</keyword>
<dbReference type="EMBL" id="JAUTIX010000001">
    <property type="protein sequence ID" value="MDP0396429.1"/>
    <property type="molecule type" value="Genomic_DNA"/>
</dbReference>
<feature type="transmembrane region" description="Helical" evidence="1">
    <location>
        <begin position="202"/>
        <end position="219"/>
    </location>
</feature>
<gene>
    <name evidence="3" type="ORF">Q7X28_00685</name>
</gene>
<feature type="transmembrane region" description="Helical" evidence="1">
    <location>
        <begin position="265"/>
        <end position="287"/>
    </location>
</feature>
<dbReference type="Proteomes" id="UP001178281">
    <property type="component" value="Unassembled WGS sequence"/>
</dbReference>
<feature type="transmembrane region" description="Helical" evidence="1">
    <location>
        <begin position="99"/>
        <end position="116"/>
    </location>
</feature>
<accession>A0AA90SFB4</accession>
<feature type="transmembrane region" description="Helical" evidence="1">
    <location>
        <begin position="12"/>
        <end position="30"/>
    </location>
</feature>
<keyword evidence="4" id="KW-1185">Reference proteome</keyword>
<feature type="transmembrane region" description="Helical" evidence="1">
    <location>
        <begin position="145"/>
        <end position="162"/>
    </location>
</feature>
<feature type="transmembrane region" description="Helical" evidence="1">
    <location>
        <begin position="169"/>
        <end position="190"/>
    </location>
</feature>
<sequence>MRYRFLDSLRGFALLGILLVNIVDLVGTAQDAAGRSALDLLVQSRFVPIFTLLFGASLYLIADGARRRGTAGWVPLVWRMAGLGVIGVLHSLVYDGDILRIYAAIGLFVIPLVVWLSPRWVLLIGVALTIASFTLGAGATDSTPGLMLVGAGAAGIGVPARLERSPRAGLWLAGVGILAAVPLLLAYSSIGGDPRYSVEGTRAGVAAAIVYIGVLAIAWHWRPARAALRAVFEPLGRMSLTNYVTASVIVVVLKAVGVLGPQTPLATVLAVAVAIIAAQSVGSRVWLSGLRYGPLEWVLRAVTWRSVPPLRRERPAGRDFDRGGSRMTTWS</sequence>
<evidence type="ECO:0000313" key="3">
    <source>
        <dbReference type="EMBL" id="MDP0396429.1"/>
    </source>
</evidence>
<evidence type="ECO:0000259" key="2">
    <source>
        <dbReference type="Pfam" id="PF04235"/>
    </source>
</evidence>
<dbReference type="PANTHER" id="PTHR30590">
    <property type="entry name" value="INNER MEMBRANE PROTEIN"/>
    <property type="match status" value="1"/>
</dbReference>
<feature type="domain" description="DUF418" evidence="2">
    <location>
        <begin position="160"/>
        <end position="305"/>
    </location>
</feature>
<reference evidence="3" key="1">
    <citation type="submission" date="2023-08" db="EMBL/GenBank/DDBJ databases">
        <title>The draft genome of Tsukamurella strandjordii strain 050030.</title>
        <authorList>
            <person name="Zhao F."/>
            <person name="Feng Y."/>
            <person name="Zong Z."/>
        </authorList>
    </citation>
    <scope>NUCLEOTIDE SEQUENCE</scope>
    <source>
        <strain evidence="3">050030</strain>
    </source>
</reference>